<sequence>MVTAAPTTRYTFVFVFCRDDHISGRRSGHVLVLLPPRCAYIMDQGGTFAYETENRHLKLPPPPGDIRGCRLQCFEVRGKKRVQRGDTDMIKVENGGSVASLLEDQKSPGIEELKN</sequence>
<evidence type="ECO:0000313" key="3">
    <source>
        <dbReference type="Proteomes" id="UP000002320"/>
    </source>
</evidence>
<dbReference type="Proteomes" id="UP000002320">
    <property type="component" value="Unassembled WGS sequence"/>
</dbReference>
<dbReference type="InParanoid" id="B0WKK9"/>
<proteinExistence type="predicted"/>
<protein>
    <submittedName>
        <fullName evidence="1 2">Uncharacterized protein</fullName>
    </submittedName>
</protein>
<keyword evidence="3" id="KW-1185">Reference proteome</keyword>
<dbReference type="KEGG" id="cqu:CpipJ_CPIJ007740"/>
<dbReference type="EMBL" id="DS231974">
    <property type="protein sequence ID" value="EDS29940.1"/>
    <property type="molecule type" value="Genomic_DNA"/>
</dbReference>
<gene>
    <name evidence="2" type="primary">6039742</name>
    <name evidence="1" type="ORF">CpipJ_CPIJ007740</name>
</gene>
<accession>B0WKK9</accession>
<dbReference type="EnsemblMetazoa" id="CPIJ007740-RA">
    <property type="protein sequence ID" value="CPIJ007740-PA"/>
    <property type="gene ID" value="CPIJ007740"/>
</dbReference>
<dbReference type="VEuPathDB" id="VectorBase:CPIJ007740"/>
<evidence type="ECO:0000313" key="1">
    <source>
        <dbReference type="EMBL" id="EDS29940.1"/>
    </source>
</evidence>
<reference evidence="2" key="2">
    <citation type="submission" date="2020-05" db="UniProtKB">
        <authorList>
            <consortium name="EnsemblMetazoa"/>
        </authorList>
    </citation>
    <scope>IDENTIFICATION</scope>
    <source>
        <strain evidence="2">JHB</strain>
    </source>
</reference>
<reference evidence="1" key="1">
    <citation type="submission" date="2007-03" db="EMBL/GenBank/DDBJ databases">
        <title>Annotation of Culex pipiens quinquefasciatus.</title>
        <authorList>
            <consortium name="The Broad Institute Genome Sequencing Platform"/>
            <person name="Atkinson P.W."/>
            <person name="Hemingway J."/>
            <person name="Christensen B.M."/>
            <person name="Higgs S."/>
            <person name="Kodira C."/>
            <person name="Hannick L."/>
            <person name="Megy K."/>
            <person name="O'Leary S."/>
            <person name="Pearson M."/>
            <person name="Haas B.J."/>
            <person name="Mauceli E."/>
            <person name="Wortman J.R."/>
            <person name="Lee N.H."/>
            <person name="Guigo R."/>
            <person name="Stanke M."/>
            <person name="Alvarado L."/>
            <person name="Amedeo P."/>
            <person name="Antoine C.H."/>
            <person name="Arensburger P."/>
            <person name="Bidwell S.L."/>
            <person name="Crawford M."/>
            <person name="Camaro F."/>
            <person name="Devon K."/>
            <person name="Engels R."/>
            <person name="Hammond M."/>
            <person name="Howarth C."/>
            <person name="Koehrsen M."/>
            <person name="Lawson D."/>
            <person name="Montgomery P."/>
            <person name="Nene V."/>
            <person name="Nusbaum C."/>
            <person name="Puiu D."/>
            <person name="Romero-Severson J."/>
            <person name="Severson D.W."/>
            <person name="Shumway M."/>
            <person name="Sisk P."/>
            <person name="Stolte C."/>
            <person name="Zeng Q."/>
            <person name="Eisenstadt E."/>
            <person name="Fraser-Liggett C."/>
            <person name="Strausberg R."/>
            <person name="Galagan J."/>
            <person name="Birren B."/>
            <person name="Collins F.H."/>
        </authorList>
    </citation>
    <scope>NUCLEOTIDE SEQUENCE [LARGE SCALE GENOMIC DNA]</scope>
    <source>
        <strain evidence="1">JHB</strain>
    </source>
</reference>
<dbReference type="HOGENOM" id="CLU_2111253_0_0_1"/>
<evidence type="ECO:0000313" key="2">
    <source>
        <dbReference type="EnsemblMetazoa" id="CPIJ007740-PA"/>
    </source>
</evidence>
<dbReference type="AlphaFoldDB" id="B0WKK9"/>
<organism>
    <name type="scientific">Culex quinquefasciatus</name>
    <name type="common">Southern house mosquito</name>
    <name type="synonym">Culex pungens</name>
    <dbReference type="NCBI Taxonomy" id="7176"/>
    <lineage>
        <taxon>Eukaryota</taxon>
        <taxon>Metazoa</taxon>
        <taxon>Ecdysozoa</taxon>
        <taxon>Arthropoda</taxon>
        <taxon>Hexapoda</taxon>
        <taxon>Insecta</taxon>
        <taxon>Pterygota</taxon>
        <taxon>Neoptera</taxon>
        <taxon>Endopterygota</taxon>
        <taxon>Diptera</taxon>
        <taxon>Nematocera</taxon>
        <taxon>Culicoidea</taxon>
        <taxon>Culicidae</taxon>
        <taxon>Culicinae</taxon>
        <taxon>Culicini</taxon>
        <taxon>Culex</taxon>
        <taxon>Culex</taxon>
    </lineage>
</organism>
<name>B0WKK9_CULQU</name>